<comment type="caution">
    <text evidence="1">The sequence shown here is derived from an EMBL/GenBank/DDBJ whole genome shotgun (WGS) entry which is preliminary data.</text>
</comment>
<organism evidence="1 2">
    <name type="scientific">Rubripirellula tenax</name>
    <dbReference type="NCBI Taxonomy" id="2528015"/>
    <lineage>
        <taxon>Bacteria</taxon>
        <taxon>Pseudomonadati</taxon>
        <taxon>Planctomycetota</taxon>
        <taxon>Planctomycetia</taxon>
        <taxon>Pirellulales</taxon>
        <taxon>Pirellulaceae</taxon>
        <taxon>Rubripirellula</taxon>
    </lineage>
</organism>
<dbReference type="Gene3D" id="3.40.630.30">
    <property type="match status" value="1"/>
</dbReference>
<dbReference type="RefSeq" id="WP_222435766.1">
    <property type="nucleotide sequence ID" value="NZ_SJPW01000001.1"/>
</dbReference>
<dbReference type="AlphaFoldDB" id="A0A5C6FGR9"/>
<evidence type="ECO:0008006" key="3">
    <source>
        <dbReference type="Google" id="ProtNLM"/>
    </source>
</evidence>
<accession>A0A5C6FGR9</accession>
<dbReference type="SUPFAM" id="SSF55729">
    <property type="entry name" value="Acyl-CoA N-acyltransferases (Nat)"/>
    <property type="match status" value="1"/>
</dbReference>
<reference evidence="1 2" key="1">
    <citation type="submission" date="2019-02" db="EMBL/GenBank/DDBJ databases">
        <title>Deep-cultivation of Planctomycetes and their phenomic and genomic characterization uncovers novel biology.</title>
        <authorList>
            <person name="Wiegand S."/>
            <person name="Jogler M."/>
            <person name="Boedeker C."/>
            <person name="Pinto D."/>
            <person name="Vollmers J."/>
            <person name="Rivas-Marin E."/>
            <person name="Kohn T."/>
            <person name="Peeters S.H."/>
            <person name="Heuer A."/>
            <person name="Rast P."/>
            <person name="Oberbeckmann S."/>
            <person name="Bunk B."/>
            <person name="Jeske O."/>
            <person name="Meyerdierks A."/>
            <person name="Storesund J.E."/>
            <person name="Kallscheuer N."/>
            <person name="Luecker S."/>
            <person name="Lage O.M."/>
            <person name="Pohl T."/>
            <person name="Merkel B.J."/>
            <person name="Hornburger P."/>
            <person name="Mueller R.-W."/>
            <person name="Bruemmer F."/>
            <person name="Labrenz M."/>
            <person name="Spormann A.M."/>
            <person name="Op Den Camp H."/>
            <person name="Overmann J."/>
            <person name="Amann R."/>
            <person name="Jetten M.S.M."/>
            <person name="Mascher T."/>
            <person name="Medema M.H."/>
            <person name="Devos D.P."/>
            <person name="Kaster A.-K."/>
            <person name="Ovreas L."/>
            <person name="Rohde M."/>
            <person name="Galperin M.Y."/>
            <person name="Jogler C."/>
        </authorList>
    </citation>
    <scope>NUCLEOTIDE SEQUENCE [LARGE SCALE GENOMIC DNA]</scope>
    <source>
        <strain evidence="1 2">Poly51</strain>
    </source>
</reference>
<dbReference type="Proteomes" id="UP000318288">
    <property type="component" value="Unassembled WGS sequence"/>
</dbReference>
<evidence type="ECO:0000313" key="1">
    <source>
        <dbReference type="EMBL" id="TWU60040.1"/>
    </source>
</evidence>
<sequence length="213" mass="24080">MLNRLKSRGLLYSLGIVFNRVVPERIFRFRIFRIFEIGLPTEKAIEIPAPDGITFRWCETDEDFAQARSLTYFQSESGGEGPESPKRACLAIDTDEPMGTQTIGGVWIGDDYFDETELGVRILLTENQSWIFAAMVAKAHRRRRIYRRLLWHVVASQKQTLFASINPTNKASIAAHAPFIRRTAGTCIVLRILGRTFCRVGGSLSIKGNEITI</sequence>
<evidence type="ECO:0000313" key="2">
    <source>
        <dbReference type="Proteomes" id="UP000318288"/>
    </source>
</evidence>
<dbReference type="EMBL" id="SJPW01000001">
    <property type="protein sequence ID" value="TWU60040.1"/>
    <property type="molecule type" value="Genomic_DNA"/>
</dbReference>
<gene>
    <name evidence="1" type="ORF">Poly51_03140</name>
</gene>
<protein>
    <recommendedName>
        <fullName evidence="3">N-acetyltransferase domain-containing protein</fullName>
    </recommendedName>
</protein>
<keyword evidence="2" id="KW-1185">Reference proteome</keyword>
<dbReference type="InterPro" id="IPR016181">
    <property type="entry name" value="Acyl_CoA_acyltransferase"/>
</dbReference>
<name>A0A5C6FGR9_9BACT</name>
<proteinExistence type="predicted"/>